<dbReference type="GO" id="GO:0005975">
    <property type="term" value="P:carbohydrate metabolic process"/>
    <property type="evidence" value="ECO:0007669"/>
    <property type="project" value="InterPro"/>
</dbReference>
<dbReference type="GO" id="GO:0004099">
    <property type="term" value="F:chitin deacetylase activity"/>
    <property type="evidence" value="ECO:0007669"/>
    <property type="project" value="TreeGrafter"/>
</dbReference>
<dbReference type="AlphaFoldDB" id="A0AAD5KSQ6"/>
<dbReference type="EMBL" id="JAIXMP010000001">
    <property type="protein sequence ID" value="KAI9278950.1"/>
    <property type="molecule type" value="Genomic_DNA"/>
</dbReference>
<proteinExistence type="predicted"/>
<evidence type="ECO:0000313" key="5">
    <source>
        <dbReference type="Proteomes" id="UP001209540"/>
    </source>
</evidence>
<dbReference type="GO" id="GO:0009272">
    <property type="term" value="P:fungal-type cell wall biogenesis"/>
    <property type="evidence" value="ECO:0007669"/>
    <property type="project" value="UniProtKB-ARBA"/>
</dbReference>
<dbReference type="SUPFAM" id="SSF88713">
    <property type="entry name" value="Glycoside hydrolase/deacetylase"/>
    <property type="match status" value="1"/>
</dbReference>
<feature type="compositionally biased region" description="Polar residues" evidence="1">
    <location>
        <begin position="380"/>
        <end position="390"/>
    </location>
</feature>
<dbReference type="InterPro" id="IPR011330">
    <property type="entry name" value="Glyco_hydro/deAcase_b/a-brl"/>
</dbReference>
<feature type="compositionally biased region" description="Polar residues" evidence="1">
    <location>
        <begin position="399"/>
        <end position="444"/>
    </location>
</feature>
<dbReference type="GO" id="GO:0016020">
    <property type="term" value="C:membrane"/>
    <property type="evidence" value="ECO:0007669"/>
    <property type="project" value="TreeGrafter"/>
</dbReference>
<keyword evidence="2" id="KW-0732">Signal</keyword>
<evidence type="ECO:0000313" key="4">
    <source>
        <dbReference type="EMBL" id="KAI9278950.1"/>
    </source>
</evidence>
<feature type="domain" description="NodB homology" evidence="3">
    <location>
        <begin position="161"/>
        <end position="363"/>
    </location>
</feature>
<reference evidence="4" key="2">
    <citation type="submission" date="2023-02" db="EMBL/GenBank/DDBJ databases">
        <authorList>
            <consortium name="DOE Joint Genome Institute"/>
            <person name="Mondo S.J."/>
            <person name="Chang Y."/>
            <person name="Wang Y."/>
            <person name="Ahrendt S."/>
            <person name="Andreopoulos W."/>
            <person name="Barry K."/>
            <person name="Beard J."/>
            <person name="Benny G.L."/>
            <person name="Blankenship S."/>
            <person name="Bonito G."/>
            <person name="Cuomo C."/>
            <person name="Desiro A."/>
            <person name="Gervers K.A."/>
            <person name="Hundley H."/>
            <person name="Kuo A."/>
            <person name="LaButti K."/>
            <person name="Lang B.F."/>
            <person name="Lipzen A."/>
            <person name="O'Donnell K."/>
            <person name="Pangilinan J."/>
            <person name="Reynolds N."/>
            <person name="Sandor L."/>
            <person name="Smith M.W."/>
            <person name="Tsang A."/>
            <person name="Grigoriev I.V."/>
            <person name="Stajich J.E."/>
            <person name="Spatafora J.W."/>
        </authorList>
    </citation>
    <scope>NUCLEOTIDE SEQUENCE</scope>
    <source>
        <strain evidence="4">RSA 2281</strain>
    </source>
</reference>
<gene>
    <name evidence="4" type="ORF">BDA99DRAFT_544951</name>
</gene>
<dbReference type="Pfam" id="PF01522">
    <property type="entry name" value="Polysacc_deac_1"/>
    <property type="match status" value="1"/>
</dbReference>
<feature type="signal peptide" evidence="2">
    <location>
        <begin position="1"/>
        <end position="16"/>
    </location>
</feature>
<organism evidence="4 5">
    <name type="scientific">Phascolomyces articulosus</name>
    <dbReference type="NCBI Taxonomy" id="60185"/>
    <lineage>
        <taxon>Eukaryota</taxon>
        <taxon>Fungi</taxon>
        <taxon>Fungi incertae sedis</taxon>
        <taxon>Mucoromycota</taxon>
        <taxon>Mucoromycotina</taxon>
        <taxon>Mucoromycetes</taxon>
        <taxon>Mucorales</taxon>
        <taxon>Lichtheimiaceae</taxon>
        <taxon>Phascolomyces</taxon>
    </lineage>
</organism>
<dbReference type="InterPro" id="IPR050248">
    <property type="entry name" value="Polysacc_deacetylase_ArnD"/>
</dbReference>
<accession>A0AAD5KSQ6</accession>
<evidence type="ECO:0000256" key="1">
    <source>
        <dbReference type="SAM" id="MobiDB-lite"/>
    </source>
</evidence>
<dbReference type="PROSITE" id="PS51677">
    <property type="entry name" value="NODB"/>
    <property type="match status" value="1"/>
</dbReference>
<dbReference type="PANTHER" id="PTHR10587">
    <property type="entry name" value="GLYCOSYL TRANSFERASE-RELATED"/>
    <property type="match status" value="1"/>
</dbReference>
<sequence length="490" mass="54994">MHWSLSSSTTLLLTTAAIIASANEEADVSSSSSSTSSYLAVESPVWLANIKTPYDNARSLALSEEDIMVRPLDQVKNLHLSNYPSPLKAPPVDDPEVQAVIEQIDWSKVPKAPIRKATVDGELKIEETKENDPYCWWSSSLCSNPKVDYIPEDISYCPQAGDWGLNYDDGPYRVWSEDEDEKQWEEPRLYNFLVEHGKVKSTLFYIGSNVVTFPEAAQRAFSDGHTICSHTWSHPYMTTLTNEQVVSELYWTQKAMKEVVGVTPKCWRPPYGDIDDRVRAIAWLMGMRTILWDRDSNDWGLAAQSISADTVNNYFQDWIDQRVANKDNDHGHIPLQHESSNHTIMLTEKWLPELQKHFNVVSIHQCLGDTSPYWEDGPWNNMNTNDNPASSVDRHISENAPSGENQPSTEQNSGDNNANIEFNDPGNGNSLPNSRIAMGTNNKTLSKDHKKMPGTVSSNASSLLPSSHPNLLLLDSTLLLSTFFAFVLFA</sequence>
<dbReference type="PANTHER" id="PTHR10587:SF98">
    <property type="entry name" value="CHITIN DEACETYLASE"/>
    <property type="match status" value="1"/>
</dbReference>
<name>A0AAD5KSQ6_9FUNG</name>
<evidence type="ECO:0000256" key="2">
    <source>
        <dbReference type="SAM" id="SignalP"/>
    </source>
</evidence>
<dbReference type="Gene3D" id="3.20.20.370">
    <property type="entry name" value="Glycoside hydrolase/deacetylase"/>
    <property type="match status" value="1"/>
</dbReference>
<feature type="chain" id="PRO_5041928628" description="NodB homology domain-containing protein" evidence="2">
    <location>
        <begin position="17"/>
        <end position="490"/>
    </location>
</feature>
<keyword evidence="5" id="KW-1185">Reference proteome</keyword>
<evidence type="ECO:0000259" key="3">
    <source>
        <dbReference type="PROSITE" id="PS51677"/>
    </source>
</evidence>
<comment type="caution">
    <text evidence="4">The sequence shown here is derived from an EMBL/GenBank/DDBJ whole genome shotgun (WGS) entry which is preliminary data.</text>
</comment>
<reference evidence="4" key="1">
    <citation type="journal article" date="2022" name="IScience">
        <title>Evolution of zygomycete secretomes and the origins of terrestrial fungal ecologies.</title>
        <authorList>
            <person name="Chang Y."/>
            <person name="Wang Y."/>
            <person name="Mondo S."/>
            <person name="Ahrendt S."/>
            <person name="Andreopoulos W."/>
            <person name="Barry K."/>
            <person name="Beard J."/>
            <person name="Benny G.L."/>
            <person name="Blankenship S."/>
            <person name="Bonito G."/>
            <person name="Cuomo C."/>
            <person name="Desiro A."/>
            <person name="Gervers K.A."/>
            <person name="Hundley H."/>
            <person name="Kuo A."/>
            <person name="LaButti K."/>
            <person name="Lang B.F."/>
            <person name="Lipzen A."/>
            <person name="O'Donnell K."/>
            <person name="Pangilinan J."/>
            <person name="Reynolds N."/>
            <person name="Sandor L."/>
            <person name="Smith M.E."/>
            <person name="Tsang A."/>
            <person name="Grigoriev I.V."/>
            <person name="Stajich J.E."/>
            <person name="Spatafora J.W."/>
        </authorList>
    </citation>
    <scope>NUCLEOTIDE SEQUENCE</scope>
    <source>
        <strain evidence="4">RSA 2281</strain>
    </source>
</reference>
<feature type="region of interest" description="Disordered" evidence="1">
    <location>
        <begin position="378"/>
        <end position="463"/>
    </location>
</feature>
<dbReference type="Proteomes" id="UP001209540">
    <property type="component" value="Unassembled WGS sequence"/>
</dbReference>
<protein>
    <recommendedName>
        <fullName evidence="3">NodB homology domain-containing protein</fullName>
    </recommendedName>
</protein>
<dbReference type="CDD" id="cd10952">
    <property type="entry name" value="CE4_MrCDA_like"/>
    <property type="match status" value="1"/>
</dbReference>
<dbReference type="InterPro" id="IPR002509">
    <property type="entry name" value="NODB_dom"/>
</dbReference>